<evidence type="ECO:0000256" key="1">
    <source>
        <dbReference type="ARBA" id="ARBA00009505"/>
    </source>
</evidence>
<dbReference type="GO" id="GO:0007031">
    <property type="term" value="P:peroxisome organization"/>
    <property type="evidence" value="ECO:0007669"/>
    <property type="project" value="UniProtKB-KW"/>
</dbReference>
<dbReference type="PANTHER" id="PTHR13299:SF0">
    <property type="entry name" value="PEROXISOMAL MEMBRANE PROTEIN PEX16"/>
    <property type="match status" value="1"/>
</dbReference>
<protein>
    <recommendedName>
        <fullName evidence="2 3">Peroxisomal membrane protein PEX16</fullName>
    </recommendedName>
</protein>
<comment type="similarity">
    <text evidence="1 3">Belongs to the peroxin-16 family.</text>
</comment>
<reference evidence="4" key="1">
    <citation type="submission" date="2020-11" db="EMBL/GenBank/DDBJ databases">
        <authorList>
            <person name="Tran Van P."/>
        </authorList>
    </citation>
    <scope>NUCLEOTIDE SEQUENCE</scope>
</reference>
<dbReference type="Pfam" id="PF08610">
    <property type="entry name" value="Pex16"/>
    <property type="match status" value="1"/>
</dbReference>
<evidence type="ECO:0000313" key="4">
    <source>
        <dbReference type="EMBL" id="CAD7597677.1"/>
    </source>
</evidence>
<gene>
    <name evidence="4" type="ORF">TGEB3V08_LOCUS6845</name>
</gene>
<dbReference type="AlphaFoldDB" id="A0A7R9PMN9"/>
<evidence type="ECO:0000256" key="2">
    <source>
        <dbReference type="ARBA" id="ARBA00018577"/>
    </source>
</evidence>
<sequence length="365" mass="42557">MTYPFFSFLDLWHPVLTKVNDSQIHLQQEALALFCQEKRDCLLSKATEKALQVCKTYDFPTDKRVGRRKKLAGRINNSNIVSELVFSLSNILVLYNDRIIHKASHLGDVTFGEQLKIWLTVLEYSEVFIEISSRKLWGERSRWVIVVCLQIFKCIARLLLVFQHKVGIIQNPPVTPLKRQSASDVQLQDERRVQWQSATFTLKKSGRVIRRVEMAPPIQGRLWKPLLKLNLPEEEGAPNNQALSTLHTFSETLYVVKPLLHLGSMYYCGQKDWKPWLLSLAADLTSIQLHRGNLSQRQRLELSRRTIALLLYLLRSPFFDKYTKHHLLRLLNTLSKHVPLMGLVLTPLAQYLPMWQDTYFYMWST</sequence>
<comment type="subcellular location">
    <subcellularLocation>
        <location evidence="3">Peroxisome membrane</location>
    </subcellularLocation>
</comment>
<name>A0A7R9PMN9_TIMGE</name>
<dbReference type="InterPro" id="IPR013919">
    <property type="entry name" value="Pex16"/>
</dbReference>
<keyword evidence="3" id="KW-0962">Peroxisome biogenesis</keyword>
<keyword evidence="3" id="KW-0576">Peroxisome</keyword>
<accession>A0A7R9PMN9</accession>
<proteinExistence type="inferred from homology"/>
<evidence type="ECO:0000256" key="3">
    <source>
        <dbReference type="RuleBase" id="RU365003"/>
    </source>
</evidence>
<dbReference type="EMBL" id="OE841891">
    <property type="protein sequence ID" value="CAD7597677.1"/>
    <property type="molecule type" value="Genomic_DNA"/>
</dbReference>
<dbReference type="PANTHER" id="PTHR13299">
    <property type="entry name" value="PEROXISOMAL MEMBRANE PROTEIN PEX16"/>
    <property type="match status" value="1"/>
</dbReference>
<organism evidence="4">
    <name type="scientific">Timema genevievae</name>
    <name type="common">Walking stick</name>
    <dbReference type="NCBI Taxonomy" id="629358"/>
    <lineage>
        <taxon>Eukaryota</taxon>
        <taxon>Metazoa</taxon>
        <taxon>Ecdysozoa</taxon>
        <taxon>Arthropoda</taxon>
        <taxon>Hexapoda</taxon>
        <taxon>Insecta</taxon>
        <taxon>Pterygota</taxon>
        <taxon>Neoptera</taxon>
        <taxon>Polyneoptera</taxon>
        <taxon>Phasmatodea</taxon>
        <taxon>Timematodea</taxon>
        <taxon>Timematoidea</taxon>
        <taxon>Timematidae</taxon>
        <taxon>Timema</taxon>
    </lineage>
</organism>
<dbReference type="GO" id="GO:0005778">
    <property type="term" value="C:peroxisomal membrane"/>
    <property type="evidence" value="ECO:0007669"/>
    <property type="project" value="UniProtKB-SubCell"/>
</dbReference>